<dbReference type="Gene3D" id="3.30.70.120">
    <property type="match status" value="1"/>
</dbReference>
<organism evidence="8 9">
    <name type="scientific">Spirosoma aureum</name>
    <dbReference type="NCBI Taxonomy" id="2692134"/>
    <lineage>
        <taxon>Bacteria</taxon>
        <taxon>Pseudomonadati</taxon>
        <taxon>Bacteroidota</taxon>
        <taxon>Cytophagia</taxon>
        <taxon>Cytophagales</taxon>
        <taxon>Cytophagaceae</taxon>
        <taxon>Spirosoma</taxon>
    </lineage>
</organism>
<evidence type="ECO:0000256" key="2">
    <source>
        <dbReference type="ARBA" id="ARBA00022475"/>
    </source>
</evidence>
<dbReference type="InterPro" id="IPR051461">
    <property type="entry name" value="UPF0750_membrane"/>
</dbReference>
<dbReference type="Pfam" id="PF10035">
    <property type="entry name" value="DUF2179"/>
    <property type="match status" value="1"/>
</dbReference>
<dbReference type="PIRSF" id="PIRSF006483">
    <property type="entry name" value="Membrane_protein_YitT"/>
    <property type="match status" value="1"/>
</dbReference>
<accession>A0A6G9ANJ1</accession>
<dbReference type="RefSeq" id="WP_167209584.1">
    <property type="nucleotide sequence ID" value="NZ_CP050063.1"/>
</dbReference>
<dbReference type="Pfam" id="PF02588">
    <property type="entry name" value="YitT_membrane"/>
    <property type="match status" value="1"/>
</dbReference>
<keyword evidence="9" id="KW-1185">Reference proteome</keyword>
<dbReference type="InterPro" id="IPR015867">
    <property type="entry name" value="N-reg_PII/ATP_PRibTrfase_C"/>
</dbReference>
<keyword evidence="2" id="KW-1003">Cell membrane</keyword>
<dbReference type="InterPro" id="IPR003740">
    <property type="entry name" value="YitT"/>
</dbReference>
<evidence type="ECO:0000259" key="7">
    <source>
        <dbReference type="Pfam" id="PF10035"/>
    </source>
</evidence>
<evidence type="ECO:0000256" key="3">
    <source>
        <dbReference type="ARBA" id="ARBA00022692"/>
    </source>
</evidence>
<keyword evidence="5 6" id="KW-0472">Membrane</keyword>
<feature type="transmembrane region" description="Helical" evidence="6">
    <location>
        <begin position="107"/>
        <end position="126"/>
    </location>
</feature>
<reference evidence="8 9" key="1">
    <citation type="submission" date="2020-03" db="EMBL/GenBank/DDBJ databases">
        <authorList>
            <person name="Kim M.K."/>
        </authorList>
    </citation>
    <scope>NUCLEOTIDE SEQUENCE [LARGE SCALE GENOMIC DNA]</scope>
    <source>
        <strain evidence="8 9">BT328</strain>
    </source>
</reference>
<gene>
    <name evidence="8" type="ORF">G8759_15845</name>
</gene>
<comment type="subcellular location">
    <subcellularLocation>
        <location evidence="1">Cell membrane</location>
        <topology evidence="1">Multi-pass membrane protein</topology>
    </subcellularLocation>
</comment>
<evidence type="ECO:0000256" key="1">
    <source>
        <dbReference type="ARBA" id="ARBA00004651"/>
    </source>
</evidence>
<evidence type="ECO:0000313" key="9">
    <source>
        <dbReference type="Proteomes" id="UP000501802"/>
    </source>
</evidence>
<evidence type="ECO:0000256" key="4">
    <source>
        <dbReference type="ARBA" id="ARBA00022989"/>
    </source>
</evidence>
<keyword evidence="4 6" id="KW-1133">Transmembrane helix</keyword>
<dbReference type="PANTHER" id="PTHR33545">
    <property type="entry name" value="UPF0750 MEMBRANE PROTEIN YITT-RELATED"/>
    <property type="match status" value="1"/>
</dbReference>
<sequence length="289" mass="31219">MTQHSATFRIIKDTIFITAGVLGAGMGIKGFLLSSHFIDGGVTGISMLLSSIFNIPLPIWLLVINLPFIGLGYRQFGRQFAFKSTLGIAGLSLSLAIIPYPDVTPDLLLTSVFGGFFIGAGIGLAMRGGAVLDGTEIAALLISRSSPILKVSDVILLLNVVIFSAAAFFLGVSPALYSMITYFAASKTVDFIIHGIEEYTAVLIISRHHEQIRNQIIDRGWGVTVLKGQEGYGKHGSHHDIESVLYVVLTRLELNRLRSMIISTDPRAFIIQHTVDDVAGGKVKSLPLH</sequence>
<feature type="transmembrane region" description="Helical" evidence="6">
    <location>
        <begin position="154"/>
        <end position="177"/>
    </location>
</feature>
<feature type="transmembrane region" description="Helical" evidence="6">
    <location>
        <begin position="15"/>
        <end position="38"/>
    </location>
</feature>
<dbReference type="AlphaFoldDB" id="A0A6G9ANJ1"/>
<protein>
    <submittedName>
        <fullName evidence="8">YitT family protein</fullName>
    </submittedName>
</protein>
<dbReference type="Proteomes" id="UP000501802">
    <property type="component" value="Chromosome"/>
</dbReference>
<feature type="transmembrane region" description="Helical" evidence="6">
    <location>
        <begin position="80"/>
        <end position="101"/>
    </location>
</feature>
<feature type="transmembrane region" description="Helical" evidence="6">
    <location>
        <begin position="44"/>
        <end position="68"/>
    </location>
</feature>
<dbReference type="KEGG" id="spib:G8759_15845"/>
<feature type="domain" description="DUF2179" evidence="7">
    <location>
        <begin position="222"/>
        <end position="280"/>
    </location>
</feature>
<dbReference type="PANTHER" id="PTHR33545:SF3">
    <property type="entry name" value="UPF0750 MEMBRANE PROTEIN YQFU"/>
    <property type="match status" value="1"/>
</dbReference>
<name>A0A6G9ANJ1_9BACT</name>
<dbReference type="CDD" id="cd16380">
    <property type="entry name" value="YitT_C"/>
    <property type="match status" value="1"/>
</dbReference>
<proteinExistence type="predicted"/>
<evidence type="ECO:0000256" key="5">
    <source>
        <dbReference type="ARBA" id="ARBA00023136"/>
    </source>
</evidence>
<evidence type="ECO:0000256" key="6">
    <source>
        <dbReference type="SAM" id="Phobius"/>
    </source>
</evidence>
<dbReference type="EMBL" id="CP050063">
    <property type="protein sequence ID" value="QIP13978.1"/>
    <property type="molecule type" value="Genomic_DNA"/>
</dbReference>
<keyword evidence="3 6" id="KW-0812">Transmembrane</keyword>
<dbReference type="GO" id="GO:0005886">
    <property type="term" value="C:plasma membrane"/>
    <property type="evidence" value="ECO:0007669"/>
    <property type="project" value="UniProtKB-SubCell"/>
</dbReference>
<dbReference type="InterPro" id="IPR019264">
    <property type="entry name" value="DUF2179"/>
</dbReference>
<evidence type="ECO:0000313" key="8">
    <source>
        <dbReference type="EMBL" id="QIP13978.1"/>
    </source>
</evidence>